<evidence type="ECO:0000313" key="4">
    <source>
        <dbReference type="Proteomes" id="UP000662572"/>
    </source>
</evidence>
<dbReference type="PANTHER" id="PTHR30273:SF2">
    <property type="entry name" value="PROTEIN FECR"/>
    <property type="match status" value="1"/>
</dbReference>
<dbReference type="Gene3D" id="3.55.50.30">
    <property type="match status" value="1"/>
</dbReference>
<comment type="caution">
    <text evidence="3">The sequence shown here is derived from an EMBL/GenBank/DDBJ whole genome shotgun (WGS) entry which is preliminary data.</text>
</comment>
<evidence type="ECO:0000259" key="2">
    <source>
        <dbReference type="Pfam" id="PF04773"/>
    </source>
</evidence>
<dbReference type="InterPro" id="IPR006860">
    <property type="entry name" value="FecR"/>
</dbReference>
<keyword evidence="4" id="KW-1185">Reference proteome</keyword>
<evidence type="ECO:0000313" key="3">
    <source>
        <dbReference type="EMBL" id="GGZ32727.1"/>
    </source>
</evidence>
<dbReference type="EMBL" id="BMZB01000002">
    <property type="protein sequence ID" value="GGZ32727.1"/>
    <property type="molecule type" value="Genomic_DNA"/>
</dbReference>
<reference evidence="3" key="1">
    <citation type="journal article" date="2014" name="Int. J. Syst. Evol. Microbiol.">
        <title>Complete genome sequence of Corynebacterium casei LMG S-19264T (=DSM 44701T), isolated from a smear-ripened cheese.</title>
        <authorList>
            <consortium name="US DOE Joint Genome Institute (JGI-PGF)"/>
            <person name="Walter F."/>
            <person name="Albersmeier A."/>
            <person name="Kalinowski J."/>
            <person name="Ruckert C."/>
        </authorList>
    </citation>
    <scope>NUCLEOTIDE SEQUENCE</scope>
    <source>
        <strain evidence="3">KCTC 32296</strain>
    </source>
</reference>
<keyword evidence="1" id="KW-1133">Transmembrane helix</keyword>
<dbReference type="Pfam" id="PF04773">
    <property type="entry name" value="FecR"/>
    <property type="match status" value="1"/>
</dbReference>
<sequence>MTTPLSDTDDALFEEASRWHLRRRESPDAKTEHAFQVWLAGGSERAEAMREAEALFSVLGAPALAIDKEQASFLPRNERHRAPPAYRKWQGYAIAASLAIAVIGGTWLTQGGYYRLRGDTVTAVGETRTLRLNDGSVITLNTDTALNVAYSADTRRVHLKRGEAYFEVAHNPARPFIVDSPSGSARVLGTAFDVRYDTQRTHVSVVKGAVGVQAPRLQRQDVLMPGQSAWVSQSRIDRDADRDPIELAAWRKGQLVFYRAPLSEVVDEISRYRRGVVVLASSDARQKTVTGVFNIADPDVAIDAVIDTLALRTVRMSDKAILIY</sequence>
<dbReference type="Gene3D" id="2.60.120.1440">
    <property type="match status" value="1"/>
</dbReference>
<accession>A0A918USW5</accession>
<keyword evidence="1" id="KW-0472">Membrane</keyword>
<dbReference type="RefSeq" id="WP_189486194.1">
    <property type="nucleotide sequence ID" value="NZ_BMZB01000002.1"/>
</dbReference>
<feature type="transmembrane region" description="Helical" evidence="1">
    <location>
        <begin position="89"/>
        <end position="108"/>
    </location>
</feature>
<gene>
    <name evidence="3" type="primary">fecR</name>
    <name evidence="3" type="ORF">GCM10011273_18670</name>
</gene>
<proteinExistence type="predicted"/>
<dbReference type="GO" id="GO:0016989">
    <property type="term" value="F:sigma factor antagonist activity"/>
    <property type="evidence" value="ECO:0007669"/>
    <property type="project" value="TreeGrafter"/>
</dbReference>
<feature type="domain" description="FecR protein" evidence="2">
    <location>
        <begin position="121"/>
        <end position="210"/>
    </location>
</feature>
<keyword evidence="1" id="KW-0812">Transmembrane</keyword>
<dbReference type="PIRSF" id="PIRSF018266">
    <property type="entry name" value="FecR"/>
    <property type="match status" value="1"/>
</dbReference>
<evidence type="ECO:0000256" key="1">
    <source>
        <dbReference type="SAM" id="Phobius"/>
    </source>
</evidence>
<dbReference type="Proteomes" id="UP000662572">
    <property type="component" value="Unassembled WGS sequence"/>
</dbReference>
<dbReference type="PANTHER" id="PTHR30273">
    <property type="entry name" value="PERIPLASMIC SIGNAL SENSOR AND SIGMA FACTOR ACTIVATOR FECR-RELATED"/>
    <property type="match status" value="1"/>
</dbReference>
<organism evidence="3 4">
    <name type="scientific">Asticcacaulis endophyticus</name>
    <dbReference type="NCBI Taxonomy" id="1395890"/>
    <lineage>
        <taxon>Bacteria</taxon>
        <taxon>Pseudomonadati</taxon>
        <taxon>Pseudomonadota</taxon>
        <taxon>Alphaproteobacteria</taxon>
        <taxon>Caulobacterales</taxon>
        <taxon>Caulobacteraceae</taxon>
        <taxon>Asticcacaulis</taxon>
    </lineage>
</organism>
<dbReference type="AlphaFoldDB" id="A0A918USW5"/>
<protein>
    <submittedName>
        <fullName evidence="3">Iron dicitrate transporter FecR</fullName>
    </submittedName>
</protein>
<dbReference type="InterPro" id="IPR012373">
    <property type="entry name" value="Ferrdict_sens_TM"/>
</dbReference>
<reference evidence="3" key="2">
    <citation type="submission" date="2020-09" db="EMBL/GenBank/DDBJ databases">
        <authorList>
            <person name="Sun Q."/>
            <person name="Kim S."/>
        </authorList>
    </citation>
    <scope>NUCLEOTIDE SEQUENCE</scope>
    <source>
        <strain evidence="3">KCTC 32296</strain>
    </source>
</reference>
<name>A0A918USW5_9CAUL</name>